<gene>
    <name evidence="2" type="ORF">GMARGA_LOCUS36948</name>
</gene>
<proteinExistence type="predicted"/>
<keyword evidence="1" id="KW-0812">Transmembrane</keyword>
<evidence type="ECO:0000313" key="3">
    <source>
        <dbReference type="Proteomes" id="UP000789901"/>
    </source>
</evidence>
<keyword evidence="1" id="KW-1133">Transmembrane helix</keyword>
<sequence length="214" mass="24403">MKKINTFFEHQNTHGYKFEINPKGNVFIVEMEKAVHRFVVAQLIKYFEVPNGGVTNNSPIDIAGSLDRKNSFRSLSLVISFIIFSCLIIAHYQLYGRGKPFHLSRLFQYLEIPKVDTSVGSGSVISVSQSYRSWNSKCSCWMQQQYIRCIFRVKIYCPRAIQNAKRQLDQCIIVAPVPGKYIAVAGQVEVYYEKNFGTLDFYIGAPTTYMGPGL</sequence>
<dbReference type="EMBL" id="CAJVQB010074964">
    <property type="protein sequence ID" value="CAG8844184.1"/>
    <property type="molecule type" value="Genomic_DNA"/>
</dbReference>
<name>A0ABN7WZG6_GIGMA</name>
<evidence type="ECO:0000313" key="2">
    <source>
        <dbReference type="EMBL" id="CAG8844184.1"/>
    </source>
</evidence>
<keyword evidence="3" id="KW-1185">Reference proteome</keyword>
<feature type="transmembrane region" description="Helical" evidence="1">
    <location>
        <begin position="75"/>
        <end position="95"/>
    </location>
</feature>
<evidence type="ECO:0000256" key="1">
    <source>
        <dbReference type="SAM" id="Phobius"/>
    </source>
</evidence>
<accession>A0ABN7WZG6</accession>
<feature type="non-terminal residue" evidence="2">
    <location>
        <position position="214"/>
    </location>
</feature>
<organism evidence="2 3">
    <name type="scientific">Gigaspora margarita</name>
    <dbReference type="NCBI Taxonomy" id="4874"/>
    <lineage>
        <taxon>Eukaryota</taxon>
        <taxon>Fungi</taxon>
        <taxon>Fungi incertae sedis</taxon>
        <taxon>Mucoromycota</taxon>
        <taxon>Glomeromycotina</taxon>
        <taxon>Glomeromycetes</taxon>
        <taxon>Diversisporales</taxon>
        <taxon>Gigasporaceae</taxon>
        <taxon>Gigaspora</taxon>
    </lineage>
</organism>
<dbReference type="Proteomes" id="UP000789901">
    <property type="component" value="Unassembled WGS sequence"/>
</dbReference>
<keyword evidence="1" id="KW-0472">Membrane</keyword>
<protein>
    <submittedName>
        <fullName evidence="2">39096_t:CDS:1</fullName>
    </submittedName>
</protein>
<reference evidence="2 3" key="1">
    <citation type="submission" date="2021-06" db="EMBL/GenBank/DDBJ databases">
        <authorList>
            <person name="Kallberg Y."/>
            <person name="Tangrot J."/>
            <person name="Rosling A."/>
        </authorList>
    </citation>
    <scope>NUCLEOTIDE SEQUENCE [LARGE SCALE GENOMIC DNA]</scope>
    <source>
        <strain evidence="2 3">120-4 pot B 10/14</strain>
    </source>
</reference>
<comment type="caution">
    <text evidence="2">The sequence shown here is derived from an EMBL/GenBank/DDBJ whole genome shotgun (WGS) entry which is preliminary data.</text>
</comment>